<dbReference type="STRING" id="72664.V4MA38"/>
<keyword evidence="2" id="KW-0812">Transmembrane</keyword>
<protein>
    <recommendedName>
        <fullName evidence="5">Late embryogenesis abundant protein LEA-2 subgroup domain-containing protein</fullName>
    </recommendedName>
</protein>
<evidence type="ECO:0008006" key="5">
    <source>
        <dbReference type="Google" id="ProtNLM"/>
    </source>
</evidence>
<reference evidence="3 4" key="1">
    <citation type="journal article" date="2013" name="Front. Plant Sci.">
        <title>The Reference Genome of the Halophytic Plant Eutrema salsugineum.</title>
        <authorList>
            <person name="Yang R."/>
            <person name="Jarvis D.E."/>
            <person name="Chen H."/>
            <person name="Beilstein M.A."/>
            <person name="Grimwood J."/>
            <person name="Jenkins J."/>
            <person name="Shu S."/>
            <person name="Prochnik S."/>
            <person name="Xin M."/>
            <person name="Ma C."/>
            <person name="Schmutz J."/>
            <person name="Wing R.A."/>
            <person name="Mitchell-Olds T."/>
            <person name="Schumaker K.S."/>
            <person name="Wang X."/>
        </authorList>
    </citation>
    <scope>NUCLEOTIDE SEQUENCE [LARGE SCALE GENOMIC DNA]</scope>
</reference>
<sequence>MEGSRLPSTSASTSTVTNNQDKPGDSSSTWHRPTNSLPDHLPSSTSQVSSPPPHFRKNSLSLFPILPSSSPPPDPIPEIETYVVQVPRDQVYWIPPQENARIVERRMNGDHQPGKKHKIFCSKRLMWIFIAVIVIGFIICAIAIIIRFLFKPKPHVFDVKKLANGRIMLTSKNPTLTYNITRTSGKGISPKLSQAMYGFDTVNLNQDCPRTRPCGRLKPY</sequence>
<evidence type="ECO:0000313" key="3">
    <source>
        <dbReference type="EMBL" id="ESQ53224.1"/>
    </source>
</evidence>
<organism evidence="3 4">
    <name type="scientific">Eutrema salsugineum</name>
    <name type="common">Saltwater cress</name>
    <name type="synonym">Sisymbrium salsugineum</name>
    <dbReference type="NCBI Taxonomy" id="72664"/>
    <lineage>
        <taxon>Eukaryota</taxon>
        <taxon>Viridiplantae</taxon>
        <taxon>Streptophyta</taxon>
        <taxon>Embryophyta</taxon>
        <taxon>Tracheophyta</taxon>
        <taxon>Spermatophyta</taxon>
        <taxon>Magnoliopsida</taxon>
        <taxon>eudicotyledons</taxon>
        <taxon>Gunneridae</taxon>
        <taxon>Pentapetalae</taxon>
        <taxon>rosids</taxon>
        <taxon>malvids</taxon>
        <taxon>Brassicales</taxon>
        <taxon>Brassicaceae</taxon>
        <taxon>Eutremeae</taxon>
        <taxon>Eutrema</taxon>
    </lineage>
</organism>
<accession>V4MA38</accession>
<feature type="transmembrane region" description="Helical" evidence="2">
    <location>
        <begin position="125"/>
        <end position="150"/>
    </location>
</feature>
<dbReference type="Gramene" id="ESQ53224">
    <property type="protein sequence ID" value="ESQ53224"/>
    <property type="gene ID" value="EUTSA_v10027061mg"/>
</dbReference>
<feature type="compositionally biased region" description="Polar residues" evidence="1">
    <location>
        <begin position="18"/>
        <end position="37"/>
    </location>
</feature>
<name>V4MA38_EUTSA</name>
<feature type="compositionally biased region" description="Low complexity" evidence="1">
    <location>
        <begin position="8"/>
        <end position="17"/>
    </location>
</feature>
<dbReference type="OMA" id="STWHRPT"/>
<dbReference type="AlphaFoldDB" id="V4MA38"/>
<keyword evidence="2" id="KW-0472">Membrane</keyword>
<dbReference type="Proteomes" id="UP000030689">
    <property type="component" value="Unassembled WGS sequence"/>
</dbReference>
<dbReference type="EMBL" id="KI517384">
    <property type="protein sequence ID" value="ESQ53224.1"/>
    <property type="molecule type" value="Genomic_DNA"/>
</dbReference>
<dbReference type="KEGG" id="eus:EUTSA_v10027061mg"/>
<dbReference type="eggNOG" id="ENOG502S13Z">
    <property type="taxonomic scope" value="Eukaryota"/>
</dbReference>
<gene>
    <name evidence="3" type="ORF">EUTSA_v10027061mg</name>
</gene>
<keyword evidence="4" id="KW-1185">Reference proteome</keyword>
<proteinExistence type="predicted"/>
<evidence type="ECO:0000256" key="2">
    <source>
        <dbReference type="SAM" id="Phobius"/>
    </source>
</evidence>
<keyword evidence="2" id="KW-1133">Transmembrane helix</keyword>
<evidence type="ECO:0000256" key="1">
    <source>
        <dbReference type="SAM" id="MobiDB-lite"/>
    </source>
</evidence>
<feature type="region of interest" description="Disordered" evidence="1">
    <location>
        <begin position="1"/>
        <end position="54"/>
    </location>
</feature>
<evidence type="ECO:0000313" key="4">
    <source>
        <dbReference type="Proteomes" id="UP000030689"/>
    </source>
</evidence>